<sequence>MAELCLACLHHHDNLLSFQSTTIEEFPFTRHAQKHWMAHATDSNREHVGREALNDLLSGLLSGDYSGAYLNWSRLSLHSSPGSTIFEIPEDPEMPIRHQWLELSWSQIL</sequence>
<dbReference type="EMBL" id="JAULSY010000159">
    <property type="protein sequence ID" value="KAK0660857.1"/>
    <property type="molecule type" value="Genomic_DNA"/>
</dbReference>
<evidence type="ECO:0000313" key="1">
    <source>
        <dbReference type="EMBL" id="KAK0660857.1"/>
    </source>
</evidence>
<evidence type="ECO:0000313" key="2">
    <source>
        <dbReference type="Proteomes" id="UP001174997"/>
    </source>
</evidence>
<name>A0AA39YYD7_9PEZI</name>
<comment type="caution">
    <text evidence="1">The sequence shown here is derived from an EMBL/GenBank/DDBJ whole genome shotgun (WGS) entry which is preliminary data.</text>
</comment>
<organism evidence="1 2">
    <name type="scientific">Cercophora samala</name>
    <dbReference type="NCBI Taxonomy" id="330535"/>
    <lineage>
        <taxon>Eukaryota</taxon>
        <taxon>Fungi</taxon>
        <taxon>Dikarya</taxon>
        <taxon>Ascomycota</taxon>
        <taxon>Pezizomycotina</taxon>
        <taxon>Sordariomycetes</taxon>
        <taxon>Sordariomycetidae</taxon>
        <taxon>Sordariales</taxon>
        <taxon>Lasiosphaeriaceae</taxon>
        <taxon>Cercophora</taxon>
    </lineage>
</organism>
<protein>
    <submittedName>
        <fullName evidence="1">Uncharacterized protein</fullName>
    </submittedName>
</protein>
<feature type="non-terminal residue" evidence="1">
    <location>
        <position position="109"/>
    </location>
</feature>
<gene>
    <name evidence="1" type="ORF">QBC41DRAFT_330685</name>
</gene>
<reference evidence="1" key="1">
    <citation type="submission" date="2023-06" db="EMBL/GenBank/DDBJ databases">
        <title>Genome-scale phylogeny and comparative genomics of the fungal order Sordariales.</title>
        <authorList>
            <consortium name="Lawrence Berkeley National Laboratory"/>
            <person name="Hensen N."/>
            <person name="Bonometti L."/>
            <person name="Westerberg I."/>
            <person name="Brannstrom I.O."/>
            <person name="Guillou S."/>
            <person name="Cros-Aarteil S."/>
            <person name="Calhoun S."/>
            <person name="Haridas S."/>
            <person name="Kuo A."/>
            <person name="Mondo S."/>
            <person name="Pangilinan J."/>
            <person name="Riley R."/>
            <person name="Labutti K."/>
            <person name="Andreopoulos B."/>
            <person name="Lipzen A."/>
            <person name="Chen C."/>
            <person name="Yanf M."/>
            <person name="Daum C."/>
            <person name="Ng V."/>
            <person name="Clum A."/>
            <person name="Steindorff A."/>
            <person name="Ohm R."/>
            <person name="Martin F."/>
            <person name="Silar P."/>
            <person name="Natvig D."/>
            <person name="Lalanne C."/>
            <person name="Gautier V."/>
            <person name="Ament-Velasquez S.L."/>
            <person name="Kruys A."/>
            <person name="Hutchinson M.I."/>
            <person name="Powell A.J."/>
            <person name="Barry K."/>
            <person name="Miller A.N."/>
            <person name="Grigoriev I.V."/>
            <person name="Debuchy R."/>
            <person name="Gladieux P."/>
            <person name="Thoren M.H."/>
            <person name="Johannesson H."/>
        </authorList>
    </citation>
    <scope>NUCLEOTIDE SEQUENCE</scope>
    <source>
        <strain evidence="1">CBS 307.81</strain>
    </source>
</reference>
<dbReference type="Proteomes" id="UP001174997">
    <property type="component" value="Unassembled WGS sequence"/>
</dbReference>
<accession>A0AA39YYD7</accession>
<dbReference type="AlphaFoldDB" id="A0AA39YYD7"/>
<proteinExistence type="predicted"/>
<keyword evidence="2" id="KW-1185">Reference proteome</keyword>